<evidence type="ECO:0000259" key="3">
    <source>
        <dbReference type="Pfam" id="PF25567"/>
    </source>
</evidence>
<evidence type="ECO:0000256" key="2">
    <source>
        <dbReference type="SAM" id="MobiDB-lite"/>
    </source>
</evidence>
<comment type="similarity">
    <text evidence="1">Belongs to the nuclear import and ribosome assembly adapter family.</text>
</comment>
<dbReference type="GO" id="GO:0042273">
    <property type="term" value="P:ribosomal large subunit biogenesis"/>
    <property type="evidence" value="ECO:0007669"/>
    <property type="project" value="TreeGrafter"/>
</dbReference>
<keyword evidence="5" id="KW-1185">Reference proteome</keyword>
<name>F2UL63_SALR5</name>
<dbReference type="Gene3D" id="1.25.10.10">
    <property type="entry name" value="Leucine-rich Repeat Variant"/>
    <property type="match status" value="1"/>
</dbReference>
<dbReference type="InterPro" id="IPR057990">
    <property type="entry name" value="TPR_SYO1"/>
</dbReference>
<gene>
    <name evidence="4" type="ORF">PTSG_09496</name>
</gene>
<feature type="domain" description="SYO1-like TPR repeats" evidence="3">
    <location>
        <begin position="403"/>
        <end position="641"/>
    </location>
</feature>
<dbReference type="Proteomes" id="UP000007799">
    <property type="component" value="Unassembled WGS sequence"/>
</dbReference>
<dbReference type="RefSeq" id="XP_004989926.1">
    <property type="nucleotide sequence ID" value="XM_004989869.1"/>
</dbReference>
<dbReference type="OrthoDB" id="288703at2759"/>
<dbReference type="InterPro" id="IPR011989">
    <property type="entry name" value="ARM-like"/>
</dbReference>
<dbReference type="InterPro" id="IPR016024">
    <property type="entry name" value="ARM-type_fold"/>
</dbReference>
<dbReference type="SUPFAM" id="SSF48371">
    <property type="entry name" value="ARM repeat"/>
    <property type="match status" value="1"/>
</dbReference>
<dbReference type="FunCoup" id="F2UL63">
    <property type="interactions" value="551"/>
</dbReference>
<feature type="region of interest" description="Disordered" evidence="2">
    <location>
        <begin position="1"/>
        <end position="47"/>
    </location>
</feature>
<dbReference type="GO" id="GO:0006606">
    <property type="term" value="P:protein import into nucleus"/>
    <property type="evidence" value="ECO:0007669"/>
    <property type="project" value="TreeGrafter"/>
</dbReference>
<dbReference type="Pfam" id="PF25567">
    <property type="entry name" value="TPR_SYO1"/>
    <property type="match status" value="1"/>
</dbReference>
<dbReference type="InterPro" id="IPR000225">
    <property type="entry name" value="Armadillo"/>
</dbReference>
<dbReference type="SMART" id="SM00185">
    <property type="entry name" value="ARM"/>
    <property type="match status" value="1"/>
</dbReference>
<accession>F2UL63</accession>
<reference evidence="4" key="1">
    <citation type="submission" date="2009-08" db="EMBL/GenBank/DDBJ databases">
        <title>Annotation of Salpingoeca rosetta.</title>
        <authorList>
            <consortium name="The Broad Institute Genome Sequencing Platform"/>
            <person name="Russ C."/>
            <person name="Cuomo C."/>
            <person name="Burger G."/>
            <person name="Gray M.W."/>
            <person name="Holland P.W.H."/>
            <person name="King N."/>
            <person name="Lang F.B.F."/>
            <person name="Roger A.J."/>
            <person name="Ruiz-Trillo I."/>
            <person name="Young S.K."/>
            <person name="Zeng Q."/>
            <person name="Gargeya S."/>
            <person name="Alvarado L."/>
            <person name="Berlin A."/>
            <person name="Chapman S.B."/>
            <person name="Chen Z."/>
            <person name="Freedman E."/>
            <person name="Gellesch M."/>
            <person name="Goldberg J."/>
            <person name="Griggs A."/>
            <person name="Gujja S."/>
            <person name="Heilman E."/>
            <person name="Heiman D."/>
            <person name="Howarth C."/>
            <person name="Mehta T."/>
            <person name="Neiman D."/>
            <person name="Pearson M."/>
            <person name="Roberts A."/>
            <person name="Saif S."/>
            <person name="Shea T."/>
            <person name="Shenoy N."/>
            <person name="Sisk P."/>
            <person name="Stolte C."/>
            <person name="Sykes S."/>
            <person name="White J."/>
            <person name="Yandava C."/>
            <person name="Haas B."/>
            <person name="Nusbaum C."/>
            <person name="Birren B."/>
        </authorList>
    </citation>
    <scope>NUCLEOTIDE SEQUENCE [LARGE SCALE GENOMIC DNA]</scope>
    <source>
        <strain evidence="4">ATCC 50818</strain>
    </source>
</reference>
<feature type="compositionally biased region" description="Basic residues" evidence="2">
    <location>
        <begin position="1"/>
        <end position="16"/>
    </location>
</feature>
<organism evidence="5">
    <name type="scientific">Salpingoeca rosetta (strain ATCC 50818 / BSB-021)</name>
    <dbReference type="NCBI Taxonomy" id="946362"/>
    <lineage>
        <taxon>Eukaryota</taxon>
        <taxon>Choanoflagellata</taxon>
        <taxon>Craspedida</taxon>
        <taxon>Salpingoecidae</taxon>
        <taxon>Salpingoeca</taxon>
    </lineage>
</organism>
<dbReference type="InParanoid" id="F2UL63"/>
<sequence>MPRHRRNNKGKKKKGGGKASSQQQQQQQQQQQRRDQEQQKAGQKNNADAVKNAVAPLLVQLADEAAAARHLACNSLAHITADPAAHAPLLEMGIVEPLRAALNDSENLPVQAEAAGCFRNLATSSDDSILGHVFDDATQHTLSTVFAKRVSEIEQTVAEADDEHKLHFFDVLEQLCKIFSLLCETNPMMVEAITAAPDMLANMVACMRPSLLPLPLCINAASSLLVISEDNAAFSEWLVGNTQAQQHLVSLVAATATEPFTAELRLSAAGVLANARATDNEETLGAVVACAGTVLDEDTRAALTALVPVLPQARQAEQNNFVADESVQLAAVKSNIRAQRLALEILTNMLCLSSPDEEWTVIDEDADDDDAAMAMMEEEEQQQHGSMDAEAAARMEMLFAHMDQHAIFSKVLARCQPLDATTHSCFTKLGDWGQLQLNQFHMLLQAAVNMINNITSAGERGVRCFGDLGALWLACFSLFQHSNKDIVQSATTAAWSVLRTALTSDEIRQGMQIPREHLEIVFLVASDSSSPEEARTACVGVLACVSQLPANKQDLVDLGKAIAHAAATDPSPWVRMEAINGVFDAFAEADVNQEYIASGLAETVPKLLANTRVERGMPPDLKARVSETRLNLKRFIEYKNAQ</sequence>
<dbReference type="PANTHER" id="PTHR13347:SF1">
    <property type="entry name" value="HEAT REPEAT-CONTAINING PROTEIN 3"/>
    <property type="match status" value="1"/>
</dbReference>
<dbReference type="PANTHER" id="PTHR13347">
    <property type="entry name" value="HEAT REPEAT-CONTAINING PROTEIN 3"/>
    <property type="match status" value="1"/>
</dbReference>
<dbReference type="AlphaFoldDB" id="F2UL63"/>
<proteinExistence type="inferred from homology"/>
<evidence type="ECO:0000313" key="5">
    <source>
        <dbReference type="Proteomes" id="UP000007799"/>
    </source>
</evidence>
<protein>
    <recommendedName>
        <fullName evidence="3">SYO1-like TPR repeats domain-containing protein</fullName>
    </recommendedName>
</protein>
<dbReference type="STRING" id="946362.F2UL63"/>
<evidence type="ECO:0000313" key="4">
    <source>
        <dbReference type="EMBL" id="EGD77862.1"/>
    </source>
</evidence>
<dbReference type="KEGG" id="sre:PTSG_09496"/>
<evidence type="ECO:0000256" key="1">
    <source>
        <dbReference type="ARBA" id="ARBA00049983"/>
    </source>
</evidence>
<dbReference type="GeneID" id="16070479"/>
<feature type="compositionally biased region" description="Low complexity" evidence="2">
    <location>
        <begin position="19"/>
        <end position="31"/>
    </location>
</feature>
<dbReference type="EMBL" id="GL832980">
    <property type="protein sequence ID" value="EGD77862.1"/>
    <property type="molecule type" value="Genomic_DNA"/>
</dbReference>
<dbReference type="OMA" id="ENELHAD"/>
<dbReference type="InterPro" id="IPR052616">
    <property type="entry name" value="SYO1-like"/>
</dbReference>
<dbReference type="GO" id="GO:0051082">
    <property type="term" value="F:unfolded protein binding"/>
    <property type="evidence" value="ECO:0007669"/>
    <property type="project" value="TreeGrafter"/>
</dbReference>